<dbReference type="PANTHER" id="PTHR43014:SF2">
    <property type="entry name" value="MERCURIC REDUCTASE"/>
    <property type="match status" value="1"/>
</dbReference>
<dbReference type="PRINTS" id="PR00368">
    <property type="entry name" value="FADPNR"/>
</dbReference>
<dbReference type="RefSeq" id="WP_269885485.1">
    <property type="nucleotide sequence ID" value="NZ_JAQAGZ010000029.1"/>
</dbReference>
<dbReference type="SUPFAM" id="SSF55424">
    <property type="entry name" value="FAD/NAD-linked reductases, dimerisation (C-terminal) domain"/>
    <property type="match status" value="1"/>
</dbReference>
<evidence type="ECO:0000256" key="5">
    <source>
        <dbReference type="ARBA" id="ARBA00022857"/>
    </source>
</evidence>
<keyword evidence="13" id="KW-1185">Reference proteome</keyword>
<dbReference type="Gene3D" id="3.50.50.60">
    <property type="entry name" value="FAD/NAD(P)-binding domain"/>
    <property type="match status" value="2"/>
</dbReference>
<dbReference type="SUPFAM" id="SSF51905">
    <property type="entry name" value="FAD/NAD(P)-binding domain"/>
    <property type="match status" value="1"/>
</dbReference>
<comment type="cofactor">
    <cofactor evidence="1">
        <name>FAD</name>
        <dbReference type="ChEBI" id="CHEBI:57692"/>
    </cofactor>
</comment>
<dbReference type="Gene3D" id="3.30.390.30">
    <property type="match status" value="1"/>
</dbReference>
<keyword evidence="8 9" id="KW-0676">Redox-active center</keyword>
<feature type="domain" description="FAD/NAD(P)-binding" evidence="11">
    <location>
        <begin position="4"/>
        <end position="322"/>
    </location>
</feature>
<feature type="domain" description="Pyridine nucleotide-disulphide oxidoreductase dimerisation" evidence="10">
    <location>
        <begin position="342"/>
        <end position="450"/>
    </location>
</feature>
<dbReference type="InterPro" id="IPR012999">
    <property type="entry name" value="Pyr_OxRdtase_I_AS"/>
</dbReference>
<dbReference type="PROSITE" id="PS00076">
    <property type="entry name" value="PYRIDINE_REDOX_1"/>
    <property type="match status" value="1"/>
</dbReference>
<comment type="caution">
    <text evidence="12">The sequence shown here is derived from an EMBL/GenBank/DDBJ whole genome shotgun (WGS) entry which is preliminary data.</text>
</comment>
<name>A0ABT4QJI9_9BACL</name>
<dbReference type="PANTHER" id="PTHR43014">
    <property type="entry name" value="MERCURIC REDUCTASE"/>
    <property type="match status" value="1"/>
</dbReference>
<proteinExistence type="inferred from homology"/>
<evidence type="ECO:0000256" key="4">
    <source>
        <dbReference type="ARBA" id="ARBA00022827"/>
    </source>
</evidence>
<evidence type="ECO:0000256" key="1">
    <source>
        <dbReference type="ARBA" id="ARBA00001974"/>
    </source>
</evidence>
<dbReference type="InterPro" id="IPR001100">
    <property type="entry name" value="Pyr_nuc-diS_OxRdtase"/>
</dbReference>
<evidence type="ECO:0000256" key="3">
    <source>
        <dbReference type="ARBA" id="ARBA00022630"/>
    </source>
</evidence>
<evidence type="ECO:0000256" key="7">
    <source>
        <dbReference type="ARBA" id="ARBA00023157"/>
    </source>
</evidence>
<evidence type="ECO:0000313" key="13">
    <source>
        <dbReference type="Proteomes" id="UP001527882"/>
    </source>
</evidence>
<dbReference type="InterPro" id="IPR004099">
    <property type="entry name" value="Pyr_nucl-diS_OxRdtase_dimer"/>
</dbReference>
<evidence type="ECO:0000256" key="2">
    <source>
        <dbReference type="ARBA" id="ARBA00007532"/>
    </source>
</evidence>
<keyword evidence="4 9" id="KW-0274">FAD</keyword>
<evidence type="ECO:0000313" key="12">
    <source>
        <dbReference type="EMBL" id="MCZ8516952.1"/>
    </source>
</evidence>
<dbReference type="InterPro" id="IPR036188">
    <property type="entry name" value="FAD/NAD-bd_sf"/>
</dbReference>
<reference evidence="12 13" key="1">
    <citation type="submission" date="2022-12" db="EMBL/GenBank/DDBJ databases">
        <title>Draft genome sequence of Paenibacillus sp. dW9.</title>
        <authorList>
            <person name="Choi E.-W."/>
            <person name="Kim D.-U."/>
        </authorList>
    </citation>
    <scope>NUCLEOTIDE SEQUENCE [LARGE SCALE GENOMIC DNA]</scope>
    <source>
        <strain evidence="13">dW9</strain>
    </source>
</reference>
<dbReference type="InterPro" id="IPR016156">
    <property type="entry name" value="FAD/NAD-linked_Rdtase_dimer_sf"/>
</dbReference>
<keyword evidence="7" id="KW-1015">Disulfide bond</keyword>
<organism evidence="12 13">
    <name type="scientific">Paenibacillus gyeongsangnamensis</name>
    <dbReference type="NCBI Taxonomy" id="3388067"/>
    <lineage>
        <taxon>Bacteria</taxon>
        <taxon>Bacillati</taxon>
        <taxon>Bacillota</taxon>
        <taxon>Bacilli</taxon>
        <taxon>Bacillales</taxon>
        <taxon>Paenibacillaceae</taxon>
        <taxon>Paenibacillus</taxon>
    </lineage>
</organism>
<comment type="similarity">
    <text evidence="2 9">Belongs to the class-I pyridine nucleotide-disulfide oxidoreductase family.</text>
</comment>
<keyword evidence="6 9" id="KW-0560">Oxidoreductase</keyword>
<evidence type="ECO:0000256" key="6">
    <source>
        <dbReference type="ARBA" id="ARBA00023002"/>
    </source>
</evidence>
<protein>
    <submittedName>
        <fullName evidence="12">FAD-dependent oxidoreductase</fullName>
    </submittedName>
</protein>
<dbReference type="PRINTS" id="PR00411">
    <property type="entry name" value="PNDRDTASEI"/>
</dbReference>
<evidence type="ECO:0000259" key="10">
    <source>
        <dbReference type="Pfam" id="PF02852"/>
    </source>
</evidence>
<dbReference type="PIRSF" id="PIRSF000350">
    <property type="entry name" value="Mercury_reductase_MerA"/>
    <property type="match status" value="1"/>
</dbReference>
<dbReference type="Proteomes" id="UP001527882">
    <property type="component" value="Unassembled WGS sequence"/>
</dbReference>
<keyword evidence="5" id="KW-0521">NADP</keyword>
<dbReference type="InterPro" id="IPR023753">
    <property type="entry name" value="FAD/NAD-binding_dom"/>
</dbReference>
<sequence>MRKYDLVVIGGGAGGLTAAAGAASMGAKVALIEKEKQPGGDCLHYGCVPSKALIEAAKKIHTARFAADEFGFVLQGELDFPAAIRRVKAAIAHIQKHDDADRFRNMGVDVFQGFGRFKDEHHVEIGHGDVVYGKRIVISTGSRPVIPPIEGLAETGFLTNETVFDLQRLPKRLIVVGAGPIGLELAQSFARFGSQVTVIEYAAGLLGREDQDIVPYIRAALEKELTFLFNAKVHKIEKLVGGEKRVTVLRGDESILLDADEILIATGRRPNTDQLGLENTGVQLDKGYVVVKETLQTTVPHIYAIGDVLRAFPFTHAAGMEGKIVVGNAVFGLRRKVNYEHVPWVTYTDPEIFHLGLTEQEAREKIGVEIRVYKVTLDDVDRFVADREMNGMVKVITDEKGLILGAHTVGKGAGDWMQEIVYAKQSGHKIGNISNVVHPYPTHGAALQRAADQYWRKKLFEGVVPKILKMYIRWFR</sequence>
<dbReference type="Pfam" id="PF07992">
    <property type="entry name" value="Pyr_redox_2"/>
    <property type="match status" value="1"/>
</dbReference>
<evidence type="ECO:0000256" key="9">
    <source>
        <dbReference type="RuleBase" id="RU003691"/>
    </source>
</evidence>
<accession>A0ABT4QJI9</accession>
<dbReference type="EMBL" id="JAQAGZ010000029">
    <property type="protein sequence ID" value="MCZ8516952.1"/>
    <property type="molecule type" value="Genomic_DNA"/>
</dbReference>
<evidence type="ECO:0000259" key="11">
    <source>
        <dbReference type="Pfam" id="PF07992"/>
    </source>
</evidence>
<keyword evidence="3 9" id="KW-0285">Flavoprotein</keyword>
<evidence type="ECO:0000256" key="8">
    <source>
        <dbReference type="ARBA" id="ARBA00023284"/>
    </source>
</evidence>
<gene>
    <name evidence="12" type="ORF">O9H85_32270</name>
</gene>
<dbReference type="Pfam" id="PF02852">
    <property type="entry name" value="Pyr_redox_dim"/>
    <property type="match status" value="1"/>
</dbReference>